<gene>
    <name evidence="1" type="ORF">SAMN05444170_4892</name>
</gene>
<proteinExistence type="predicted"/>
<name>A0A1M7UFE8_9BRAD</name>
<evidence type="ECO:0000313" key="1">
    <source>
        <dbReference type="EMBL" id="SHN81749.1"/>
    </source>
</evidence>
<sequence length="45" mass="4880">MLRSSKPRGGRMPRGMRVVNAGFLGLTGLIALNHAFRKDARVTAV</sequence>
<evidence type="ECO:0000313" key="2">
    <source>
        <dbReference type="Proteomes" id="UP000184096"/>
    </source>
</evidence>
<keyword evidence="2" id="KW-1185">Reference proteome</keyword>
<reference evidence="2" key="1">
    <citation type="submission" date="2016-11" db="EMBL/GenBank/DDBJ databases">
        <authorList>
            <person name="Varghese N."/>
            <person name="Submissions S."/>
        </authorList>
    </citation>
    <scope>NUCLEOTIDE SEQUENCE [LARGE SCALE GENOMIC DNA]</scope>
    <source>
        <strain evidence="2">GAS401</strain>
    </source>
</reference>
<protein>
    <submittedName>
        <fullName evidence="1">Uncharacterized protein</fullName>
    </submittedName>
</protein>
<accession>A0A1M7UFE8</accession>
<dbReference type="AlphaFoldDB" id="A0A1M7UFE8"/>
<organism evidence="1 2">
    <name type="scientific">Bradyrhizobium erythrophlei</name>
    <dbReference type="NCBI Taxonomy" id="1437360"/>
    <lineage>
        <taxon>Bacteria</taxon>
        <taxon>Pseudomonadati</taxon>
        <taxon>Pseudomonadota</taxon>
        <taxon>Alphaproteobacteria</taxon>
        <taxon>Hyphomicrobiales</taxon>
        <taxon>Nitrobacteraceae</taxon>
        <taxon>Bradyrhizobium</taxon>
    </lineage>
</organism>
<dbReference type="Proteomes" id="UP000184096">
    <property type="component" value="Chromosome I"/>
</dbReference>
<dbReference type="EMBL" id="LT670849">
    <property type="protein sequence ID" value="SHN81749.1"/>
    <property type="molecule type" value="Genomic_DNA"/>
</dbReference>